<feature type="region of interest" description="Disordered" evidence="7">
    <location>
        <begin position="280"/>
        <end position="311"/>
    </location>
</feature>
<accession>A0A835BA21</accession>
<evidence type="ECO:0000256" key="6">
    <source>
        <dbReference type="SAM" id="Coils"/>
    </source>
</evidence>
<sequence length="1284" mass="142673">MYILQEIPSTQSRTAAPATGNILTRTRERIPTWAPLPDDDPAFLRPSKHRRAPARTDPSPALTRARSPAAGPTATPPYSALILALNPRGSSNPSPHGGSAARLDGAPRSGEPIARTATLTPTTSCAHTKPARAALRALAPHAGHGGSALGARGGEPRAPTRPEEARARLLTRGCHSGRAPWRRTAFPARETSRPSNQASKHDPRPRSNAAARSTLDQTNCNSINTVRGSYHGEATTVSCKNELRRAVEWWRRSKSEWKRKRRRRRSFWWKGAGRRELLLADGHGKNRGAAEQKREGEIDDDSYIDGSTRRTSDTSCCDTAKLAPNGNDAWPVKWAERRSPPAAACLPDVTFPHLSLQSPDIELRFSPKTRGACGDFVNLKDLPAQSFGASGLLSSEESCNGVPCFRNPLSMAIDKYYKGSNAQEAQDKVQRLERVLLRINSTIEAAEGRHITNQAMLRMLEMLRQGMYEGHYMIDTVRYRRGLEGDDVVSGGAAVALSRLNSVKHLLSFRINGNTKNTVLEAESLKKLDKMLGSLERMIGDTVEFVMFLEGYPRICRQPYDTHLILDKIMFCRQAEMETVINFLLRPEITAGNGNPGVLPIVGAARVGKSTLVEHVCLDERVRGHFSSIVLFTGDDLGAGNFSALNVVSGVIKHRDITAQSSGTGKSLAIIELSEDMEEETWRRLYTSASGSMGHGSKIIVTSRSDKIALRLKVLTTEAYWYFFKALAFGSTNPDDQPELASVGMEIAMLLKGRSKFSESHHRVFPCPDLDRTTNLDRIPAPWMPDLLSRALSMVIQRYKRSRAEKAAEHKLQRLHRVLLRIDATVEAADQRHITNQAMLRQLEMLRRAMYAGHYMLDTLKYRSGHGDGDEQVSAGLPVALPRFISGKRLPVSMNSNRNLQNIMLDTESLNKLEKTIDDLEALMADTLEFTVFLDGYPRICRQPYSTYLILGNVMFGRQMEMEMVINFLLRPESLAGNGNPGVLPIVGVARIGKSTLVEHICRDERVRGHFSSIVVFTGEDLDAVDIAAFRGSAVIKHQDVTAASPSHGGRSLAVIELAGDIDEEAWRRMYYSAASSMGHGSKIVITSRSEKIAALGTTKALILKALPQEAYWYFFKALAFWSTNADDRPKLASLGMEISEFLEGSFLAGNVVGSLMRANQNTEFWLRVLKRLRNCTRKHILRFGEHPTRLLQQGRPVYPWRMHRAQDTVTIICNIYQKPYHQEDVPEVTFGDILSGRSTHQGKFSALAWRSTIPPYYTYLANCASQTPVCSTVNKKRPRQARV</sequence>
<dbReference type="Gene3D" id="3.40.50.300">
    <property type="entry name" value="P-loop containing nucleotide triphosphate hydrolases"/>
    <property type="match status" value="2"/>
</dbReference>
<organism evidence="9 10">
    <name type="scientific">Digitaria exilis</name>
    <dbReference type="NCBI Taxonomy" id="1010633"/>
    <lineage>
        <taxon>Eukaryota</taxon>
        <taxon>Viridiplantae</taxon>
        <taxon>Streptophyta</taxon>
        <taxon>Embryophyta</taxon>
        <taxon>Tracheophyta</taxon>
        <taxon>Spermatophyta</taxon>
        <taxon>Magnoliopsida</taxon>
        <taxon>Liliopsida</taxon>
        <taxon>Poales</taxon>
        <taxon>Poaceae</taxon>
        <taxon>PACMAD clade</taxon>
        <taxon>Panicoideae</taxon>
        <taxon>Panicodae</taxon>
        <taxon>Paniceae</taxon>
        <taxon>Anthephorinae</taxon>
        <taxon>Digitaria</taxon>
    </lineage>
</organism>
<comment type="caution">
    <text evidence="9">The sequence shown here is derived from an EMBL/GenBank/DDBJ whole genome shotgun (WGS) entry which is preliminary data.</text>
</comment>
<keyword evidence="4" id="KW-0547">Nucleotide-binding</keyword>
<proteinExistence type="inferred from homology"/>
<feature type="domain" description="Disease resistance N-terminal" evidence="8">
    <location>
        <begin position="787"/>
        <end position="868"/>
    </location>
</feature>
<dbReference type="EMBL" id="JACEFO010002133">
    <property type="protein sequence ID" value="KAF8678610.1"/>
    <property type="molecule type" value="Genomic_DNA"/>
</dbReference>
<feature type="compositionally biased region" description="Gly residues" evidence="7">
    <location>
        <begin position="143"/>
        <end position="153"/>
    </location>
</feature>
<keyword evidence="3" id="KW-0677">Repeat</keyword>
<feature type="compositionally biased region" description="Basic and acidic residues" evidence="7">
    <location>
        <begin position="154"/>
        <end position="167"/>
    </location>
</feature>
<evidence type="ECO:0000256" key="4">
    <source>
        <dbReference type="ARBA" id="ARBA00022741"/>
    </source>
</evidence>
<evidence type="ECO:0000256" key="2">
    <source>
        <dbReference type="ARBA" id="ARBA00022614"/>
    </source>
</evidence>
<protein>
    <recommendedName>
        <fullName evidence="8">Disease resistance N-terminal domain-containing protein</fullName>
    </recommendedName>
</protein>
<dbReference type="InterPro" id="IPR041118">
    <property type="entry name" value="Rx_N"/>
</dbReference>
<evidence type="ECO:0000256" key="3">
    <source>
        <dbReference type="ARBA" id="ARBA00022737"/>
    </source>
</evidence>
<name>A0A835BA21_9POAL</name>
<evidence type="ECO:0000256" key="7">
    <source>
        <dbReference type="SAM" id="MobiDB-lite"/>
    </source>
</evidence>
<evidence type="ECO:0000259" key="8">
    <source>
        <dbReference type="Pfam" id="PF18052"/>
    </source>
</evidence>
<dbReference type="SUPFAM" id="SSF52540">
    <property type="entry name" value="P-loop containing nucleoside triphosphate hydrolases"/>
    <property type="match status" value="2"/>
</dbReference>
<keyword evidence="10" id="KW-1185">Reference proteome</keyword>
<dbReference type="Proteomes" id="UP000636709">
    <property type="component" value="Unassembled WGS sequence"/>
</dbReference>
<evidence type="ECO:0000313" key="10">
    <source>
        <dbReference type="Proteomes" id="UP000636709"/>
    </source>
</evidence>
<keyword evidence="6" id="KW-0175">Coiled coil</keyword>
<dbReference type="PANTHER" id="PTHR33377">
    <property type="entry name" value="OS10G0134700 PROTEIN-RELATED"/>
    <property type="match status" value="1"/>
</dbReference>
<dbReference type="GO" id="GO:0043531">
    <property type="term" value="F:ADP binding"/>
    <property type="evidence" value="ECO:0007669"/>
    <property type="project" value="InterPro"/>
</dbReference>
<dbReference type="GO" id="GO:0006952">
    <property type="term" value="P:defense response"/>
    <property type="evidence" value="ECO:0007669"/>
    <property type="project" value="UniProtKB-KW"/>
</dbReference>
<feature type="compositionally biased region" description="Basic and acidic residues" evidence="7">
    <location>
        <begin position="280"/>
        <end position="296"/>
    </location>
</feature>
<feature type="region of interest" description="Disordered" evidence="7">
    <location>
        <begin position="1"/>
        <end position="126"/>
    </location>
</feature>
<keyword evidence="5" id="KW-0611">Plant defense</keyword>
<dbReference type="InterPro" id="IPR027417">
    <property type="entry name" value="P-loop_NTPase"/>
</dbReference>
<comment type="similarity">
    <text evidence="1">Belongs to the disease resistance NB-LRR family.</text>
</comment>
<feature type="compositionally biased region" description="Polar residues" evidence="7">
    <location>
        <begin position="117"/>
        <end position="126"/>
    </location>
</feature>
<gene>
    <name evidence="9" type="ORF">HU200_046229</name>
</gene>
<reference evidence="9" key="1">
    <citation type="submission" date="2020-07" db="EMBL/GenBank/DDBJ databases">
        <title>Genome sequence and genetic diversity analysis of an under-domesticated orphan crop, white fonio (Digitaria exilis).</title>
        <authorList>
            <person name="Bennetzen J.L."/>
            <person name="Chen S."/>
            <person name="Ma X."/>
            <person name="Wang X."/>
            <person name="Yssel A.E.J."/>
            <person name="Chaluvadi S.R."/>
            <person name="Johnson M."/>
            <person name="Gangashetty P."/>
            <person name="Hamidou F."/>
            <person name="Sanogo M.D."/>
            <person name="Zwaenepoel A."/>
            <person name="Wallace J."/>
            <person name="Van De Peer Y."/>
            <person name="Van Deynze A."/>
        </authorList>
    </citation>
    <scope>NUCLEOTIDE SEQUENCE</scope>
    <source>
        <tissue evidence="9">Leaves</tissue>
    </source>
</reference>
<evidence type="ECO:0000256" key="1">
    <source>
        <dbReference type="ARBA" id="ARBA00008894"/>
    </source>
</evidence>
<feature type="coiled-coil region" evidence="6">
    <location>
        <begin position="903"/>
        <end position="930"/>
    </location>
</feature>
<keyword evidence="2" id="KW-0433">Leucine-rich repeat</keyword>
<feature type="coiled-coil region" evidence="6">
    <location>
        <begin position="422"/>
        <end position="449"/>
    </location>
</feature>
<dbReference type="Pfam" id="PF18052">
    <property type="entry name" value="Rx_N"/>
    <property type="match status" value="2"/>
</dbReference>
<feature type="domain" description="Disease resistance N-terminal" evidence="8">
    <location>
        <begin position="415"/>
        <end position="482"/>
    </location>
</feature>
<evidence type="ECO:0000256" key="5">
    <source>
        <dbReference type="ARBA" id="ARBA00022821"/>
    </source>
</evidence>
<evidence type="ECO:0000313" key="9">
    <source>
        <dbReference type="EMBL" id="KAF8678610.1"/>
    </source>
</evidence>
<dbReference type="OrthoDB" id="710376at2759"/>
<dbReference type="PANTHER" id="PTHR33377:SF60">
    <property type="entry name" value="NB-ARC DOMAIN-CONTAINING PROTEIN"/>
    <property type="match status" value="1"/>
</dbReference>
<feature type="region of interest" description="Disordered" evidence="7">
    <location>
        <begin position="142"/>
        <end position="218"/>
    </location>
</feature>